<evidence type="ECO:0000256" key="1">
    <source>
        <dbReference type="SAM" id="Coils"/>
    </source>
</evidence>
<organism evidence="3 4">
    <name type="scientific">Fragilariopsis cylindrus CCMP1102</name>
    <dbReference type="NCBI Taxonomy" id="635003"/>
    <lineage>
        <taxon>Eukaryota</taxon>
        <taxon>Sar</taxon>
        <taxon>Stramenopiles</taxon>
        <taxon>Ochrophyta</taxon>
        <taxon>Bacillariophyta</taxon>
        <taxon>Bacillariophyceae</taxon>
        <taxon>Bacillariophycidae</taxon>
        <taxon>Bacillariales</taxon>
        <taxon>Bacillariaceae</taxon>
        <taxon>Fragilariopsis</taxon>
    </lineage>
</organism>
<evidence type="ECO:0000313" key="3">
    <source>
        <dbReference type="EMBL" id="OEU08023.1"/>
    </source>
</evidence>
<evidence type="ECO:0000313" key="4">
    <source>
        <dbReference type="Proteomes" id="UP000095751"/>
    </source>
</evidence>
<dbReference type="Proteomes" id="UP000095751">
    <property type="component" value="Unassembled WGS sequence"/>
</dbReference>
<keyword evidence="1" id="KW-0175">Coiled coil</keyword>
<dbReference type="AlphaFoldDB" id="A0A1E7ER57"/>
<feature type="coiled-coil region" evidence="1">
    <location>
        <begin position="50"/>
        <end position="98"/>
    </location>
</feature>
<evidence type="ECO:0000256" key="2">
    <source>
        <dbReference type="SAM" id="MobiDB-lite"/>
    </source>
</evidence>
<accession>A0A1E7ER57</accession>
<reference evidence="3 4" key="1">
    <citation type="submission" date="2016-09" db="EMBL/GenBank/DDBJ databases">
        <title>Extensive genetic diversity and differential bi-allelic expression allows diatom success in the polar Southern Ocean.</title>
        <authorList>
            <consortium name="DOE Joint Genome Institute"/>
            <person name="Mock T."/>
            <person name="Otillar R.P."/>
            <person name="Strauss J."/>
            <person name="Dupont C."/>
            <person name="Frickenhaus S."/>
            <person name="Maumus F."/>
            <person name="Mcmullan M."/>
            <person name="Sanges R."/>
            <person name="Schmutz J."/>
            <person name="Toseland A."/>
            <person name="Valas R."/>
            <person name="Veluchamy A."/>
            <person name="Ward B.J."/>
            <person name="Allen A."/>
            <person name="Barry K."/>
            <person name="Falciatore A."/>
            <person name="Ferrante M."/>
            <person name="Fortunato A.E."/>
            <person name="Gloeckner G."/>
            <person name="Gruber A."/>
            <person name="Hipkin R."/>
            <person name="Janech M."/>
            <person name="Kroth P."/>
            <person name="Leese F."/>
            <person name="Lindquist E."/>
            <person name="Lyon B.R."/>
            <person name="Martin J."/>
            <person name="Mayer C."/>
            <person name="Parker M."/>
            <person name="Quesneville H."/>
            <person name="Raymond J."/>
            <person name="Uhlig C."/>
            <person name="Valentin K.U."/>
            <person name="Worden A.Z."/>
            <person name="Armbrust E.V."/>
            <person name="Bowler C."/>
            <person name="Green B."/>
            <person name="Moulton V."/>
            <person name="Van Oosterhout C."/>
            <person name="Grigoriev I."/>
        </authorList>
    </citation>
    <scope>NUCLEOTIDE SEQUENCE [LARGE SCALE GENOMIC DNA]</scope>
    <source>
        <strain evidence="3 4">CCMP1102</strain>
    </source>
</reference>
<sequence length="310" mass="36185">MTVAQARAHSQIDQFQGKVLRERPPIISSSREESMIDKYMDQNALLWKRIESYQQKIEDLNQTNNDLQKQYRVHAKRLDNYNQQNLDLKQQYDTLTKESRKRSDQGRGLSSQLVMLQFANSNLSSTLDQAGTSISYIHTNNRKQQIMEVVKNRQTIMDVKQKRLVKQQNSLLDSIIPQDCNEKMNYEQFHSQQGSMDHSDRNIADGTIHLNRMCKIISQQHQESSAAWYAATINSKRNDIKLKHALPKVSKVINKKRKNSQKRRLSSLTIISQNKLSPKEEKECNNREERKFEIEDGSEDSDDDDNILVF</sequence>
<protein>
    <submittedName>
        <fullName evidence="3">Uncharacterized protein</fullName>
    </submittedName>
</protein>
<feature type="region of interest" description="Disordered" evidence="2">
    <location>
        <begin position="272"/>
        <end position="310"/>
    </location>
</feature>
<dbReference type="InParanoid" id="A0A1E7ER57"/>
<gene>
    <name evidence="3" type="ORF">FRACYDRAFT_250243</name>
</gene>
<keyword evidence="4" id="KW-1185">Reference proteome</keyword>
<dbReference type="EMBL" id="KV784382">
    <property type="protein sequence ID" value="OEU08023.1"/>
    <property type="molecule type" value="Genomic_DNA"/>
</dbReference>
<feature type="compositionally biased region" description="Basic and acidic residues" evidence="2">
    <location>
        <begin position="277"/>
        <end position="294"/>
    </location>
</feature>
<proteinExistence type="predicted"/>
<dbReference type="KEGG" id="fcy:FRACYDRAFT_250243"/>
<name>A0A1E7ER57_9STRA</name>
<feature type="compositionally biased region" description="Acidic residues" evidence="2">
    <location>
        <begin position="295"/>
        <end position="310"/>
    </location>
</feature>